<proteinExistence type="inferred from homology"/>
<dbReference type="Proteomes" id="UP000186230">
    <property type="component" value="Chromosome"/>
</dbReference>
<keyword evidence="9" id="KW-0675">Receptor</keyword>
<name>A0A1L7I9M0_9FLAO</name>
<keyword evidence="6 7" id="KW-0998">Cell outer membrane</keyword>
<dbReference type="STRING" id="1229726.GRFL_3555"/>
<keyword evidence="2 7" id="KW-0813">Transport</keyword>
<dbReference type="Gene3D" id="2.60.40.1120">
    <property type="entry name" value="Carboxypeptidase-like, regulatory domain"/>
    <property type="match status" value="1"/>
</dbReference>
<dbReference type="SUPFAM" id="SSF49464">
    <property type="entry name" value="Carboxypeptidase regulatory domain-like"/>
    <property type="match status" value="1"/>
</dbReference>
<evidence type="ECO:0000256" key="5">
    <source>
        <dbReference type="ARBA" id="ARBA00023136"/>
    </source>
</evidence>
<reference evidence="9 10" key="1">
    <citation type="submission" date="2016-07" db="EMBL/GenBank/DDBJ databases">
        <title>Multi-omics approach to identify versatile polysaccharide utilization systems of a marine flavobacterium Gramella flava.</title>
        <authorList>
            <person name="Tang K."/>
        </authorList>
    </citation>
    <scope>NUCLEOTIDE SEQUENCE [LARGE SCALE GENOMIC DNA]</scope>
    <source>
        <strain evidence="9 10">JLT2011</strain>
    </source>
</reference>
<comment type="subcellular location">
    <subcellularLocation>
        <location evidence="1 7">Cell outer membrane</location>
        <topology evidence="1 7">Multi-pass membrane protein</topology>
    </subcellularLocation>
</comment>
<organism evidence="9 10">
    <name type="scientific">Christiangramia flava JLT2011</name>
    <dbReference type="NCBI Taxonomy" id="1229726"/>
    <lineage>
        <taxon>Bacteria</taxon>
        <taxon>Pseudomonadati</taxon>
        <taxon>Bacteroidota</taxon>
        <taxon>Flavobacteriia</taxon>
        <taxon>Flavobacteriales</taxon>
        <taxon>Flavobacteriaceae</taxon>
        <taxon>Christiangramia</taxon>
    </lineage>
</organism>
<protein>
    <submittedName>
        <fullName evidence="9">TonB-dependent receptor</fullName>
    </submittedName>
</protein>
<dbReference type="PROSITE" id="PS52016">
    <property type="entry name" value="TONB_DEPENDENT_REC_3"/>
    <property type="match status" value="1"/>
</dbReference>
<dbReference type="InterPro" id="IPR008969">
    <property type="entry name" value="CarboxyPept-like_regulatory"/>
</dbReference>
<keyword evidence="5 7" id="KW-0472">Membrane</keyword>
<keyword evidence="4 7" id="KW-0812">Transmembrane</keyword>
<gene>
    <name evidence="9" type="ORF">GRFL_3555</name>
</gene>
<evidence type="ECO:0000256" key="1">
    <source>
        <dbReference type="ARBA" id="ARBA00004571"/>
    </source>
</evidence>
<dbReference type="Pfam" id="PF13715">
    <property type="entry name" value="CarbopepD_reg_2"/>
    <property type="match status" value="1"/>
</dbReference>
<evidence type="ECO:0000259" key="8">
    <source>
        <dbReference type="Pfam" id="PF07715"/>
    </source>
</evidence>
<accession>A0A1L7I9M0</accession>
<dbReference type="InterPro" id="IPR012910">
    <property type="entry name" value="Plug_dom"/>
</dbReference>
<dbReference type="Pfam" id="PF07715">
    <property type="entry name" value="Plug"/>
    <property type="match status" value="1"/>
</dbReference>
<evidence type="ECO:0000313" key="10">
    <source>
        <dbReference type="Proteomes" id="UP000186230"/>
    </source>
</evidence>
<evidence type="ECO:0000256" key="6">
    <source>
        <dbReference type="ARBA" id="ARBA00023237"/>
    </source>
</evidence>
<dbReference type="Gene3D" id="2.40.170.20">
    <property type="entry name" value="TonB-dependent receptor, beta-barrel domain"/>
    <property type="match status" value="1"/>
</dbReference>
<dbReference type="InterPro" id="IPR036942">
    <property type="entry name" value="Beta-barrel_TonB_sf"/>
</dbReference>
<evidence type="ECO:0000313" key="9">
    <source>
        <dbReference type="EMBL" id="APU70279.1"/>
    </source>
</evidence>
<dbReference type="KEGG" id="gfl:GRFL_3555"/>
<sequence>MKKIILLAVFLLGISASAQERKEPTVSISFENESLATALAQLKAKAGIQIFYPDSWIPEKQVSGNYQNTAISTVLEDLLDESLLNFYQLENGDVVLTRNSMIYSKLPEGFFGKLAETDQNIPAENEEETLYSAPVLYENTTSSNQEVQTVRIGKENRRNNQSRFRLSGHAYDKKTGEPITNLAILVNDSRTGVSTDIDGYYEISLRPGINLIQTKSLTNENVTRRIIIYNDGSYDLQLAESLEQLGEVQISSNADKNVDNANTGEEEIDIENIKNIPLVLGERDIMKVATTLPGISTTGEGSAGFNVRGGKADQNLILLDDAVMYNPAHFFGIFSAINPFTTGEATIYKGNIPAKYGGRLSSVFDIQTKDAATDEFQGEASIGPVTSNLALQLPIIKEKSGLMIGGRSTYSDWILKNLDEPQLKNSTAFFYDGIAKYNHQINENNKLSLTGYMSKDRFSITSDSVYSYENRIATLHYEHRFNDRNRGELILTNSNYRFNIDYENNFRDNFNSGYQINETEVKLDMKHILSSKHQFDYGVSGKLYQIDPGFIEPIGEDSELLPVSLSREKGLESGIWVADDFKVNDQLLLSAGVRYSLFTALGPDTVRFYEEGNAKADNTVVSQEEYSNNEPIQTYSGPEFRLSGRYYLLPDLSLKASYNNTYQYIHTLSNNVTVSPTDTYRLSGYHIQPQRAQQYSLGLFKNFENDEIETSIEGYYKTSENMLDFKTGANLFLNEFVETEVIQGQGKSYGVELLLKKKAGDLNGWIGYTYSRSFLKLDGEFREERVNSGEYFPSNYDKPHDLSIVANYKLTQRFSFSANFIYQTGRPITYPVGQYSYDGSEYVLYSNRNQFRIPDYYRLDLSFNLEGNHKLQKLGHSFWNFSVYNVLGRNNPYSVYFVTKDGEIEGRQSSIFAVPVPTISYNFKF</sequence>
<dbReference type="GO" id="GO:0009279">
    <property type="term" value="C:cell outer membrane"/>
    <property type="evidence" value="ECO:0007669"/>
    <property type="project" value="UniProtKB-SubCell"/>
</dbReference>
<keyword evidence="3 7" id="KW-1134">Transmembrane beta strand</keyword>
<dbReference type="Gene3D" id="3.55.50.30">
    <property type="match status" value="1"/>
</dbReference>
<dbReference type="OrthoDB" id="9803050at2"/>
<dbReference type="EMBL" id="CP016359">
    <property type="protein sequence ID" value="APU70279.1"/>
    <property type="molecule type" value="Genomic_DNA"/>
</dbReference>
<evidence type="ECO:0000256" key="7">
    <source>
        <dbReference type="PROSITE-ProRule" id="PRU01360"/>
    </source>
</evidence>
<dbReference type="InterPro" id="IPR039426">
    <property type="entry name" value="TonB-dep_rcpt-like"/>
</dbReference>
<evidence type="ECO:0000256" key="4">
    <source>
        <dbReference type="ARBA" id="ARBA00022692"/>
    </source>
</evidence>
<dbReference type="Gene3D" id="2.170.130.10">
    <property type="entry name" value="TonB-dependent receptor, plug domain"/>
    <property type="match status" value="1"/>
</dbReference>
<evidence type="ECO:0000256" key="2">
    <source>
        <dbReference type="ARBA" id="ARBA00022448"/>
    </source>
</evidence>
<dbReference type="AlphaFoldDB" id="A0A1L7I9M0"/>
<keyword evidence="10" id="KW-1185">Reference proteome</keyword>
<dbReference type="InterPro" id="IPR037066">
    <property type="entry name" value="Plug_dom_sf"/>
</dbReference>
<comment type="similarity">
    <text evidence="7">Belongs to the TonB-dependent receptor family.</text>
</comment>
<evidence type="ECO:0000256" key="3">
    <source>
        <dbReference type="ARBA" id="ARBA00022452"/>
    </source>
</evidence>
<dbReference type="SUPFAM" id="SSF56935">
    <property type="entry name" value="Porins"/>
    <property type="match status" value="1"/>
</dbReference>
<feature type="domain" description="TonB-dependent receptor plug" evidence="8">
    <location>
        <begin position="281"/>
        <end position="359"/>
    </location>
</feature>